<name>A0A0A9H5E3_ARUDO</name>
<dbReference type="AlphaFoldDB" id="A0A0A9H5E3"/>
<reference evidence="1" key="2">
    <citation type="journal article" date="2015" name="Data Brief">
        <title>Shoot transcriptome of the giant reed, Arundo donax.</title>
        <authorList>
            <person name="Barrero R.A."/>
            <person name="Guerrero F.D."/>
            <person name="Moolhuijzen P."/>
            <person name="Goolsby J.A."/>
            <person name="Tidwell J."/>
            <person name="Bellgard S.E."/>
            <person name="Bellgard M.I."/>
        </authorList>
    </citation>
    <scope>NUCLEOTIDE SEQUENCE</scope>
    <source>
        <tissue evidence="1">Shoot tissue taken approximately 20 cm above the soil surface</tissue>
    </source>
</reference>
<protein>
    <submittedName>
        <fullName evidence="1">Uncharacterized protein</fullName>
    </submittedName>
</protein>
<dbReference type="EMBL" id="GBRH01165919">
    <property type="protein sequence ID" value="JAE31977.1"/>
    <property type="molecule type" value="Transcribed_RNA"/>
</dbReference>
<evidence type="ECO:0000313" key="1">
    <source>
        <dbReference type="EMBL" id="JAE31977.1"/>
    </source>
</evidence>
<sequence>MSGKLERTSETLMVPMSPEHIHSLTWAVSSSS</sequence>
<accession>A0A0A9H5E3</accession>
<reference evidence="1" key="1">
    <citation type="submission" date="2014-09" db="EMBL/GenBank/DDBJ databases">
        <authorList>
            <person name="Magalhaes I.L.F."/>
            <person name="Oliveira U."/>
            <person name="Santos F.R."/>
            <person name="Vidigal T.H.D.A."/>
            <person name="Brescovit A.D."/>
            <person name="Santos A.J."/>
        </authorList>
    </citation>
    <scope>NUCLEOTIDE SEQUENCE</scope>
    <source>
        <tissue evidence="1">Shoot tissue taken approximately 20 cm above the soil surface</tissue>
    </source>
</reference>
<proteinExistence type="predicted"/>
<organism evidence="1">
    <name type="scientific">Arundo donax</name>
    <name type="common">Giant reed</name>
    <name type="synonym">Donax arundinaceus</name>
    <dbReference type="NCBI Taxonomy" id="35708"/>
    <lineage>
        <taxon>Eukaryota</taxon>
        <taxon>Viridiplantae</taxon>
        <taxon>Streptophyta</taxon>
        <taxon>Embryophyta</taxon>
        <taxon>Tracheophyta</taxon>
        <taxon>Spermatophyta</taxon>
        <taxon>Magnoliopsida</taxon>
        <taxon>Liliopsida</taxon>
        <taxon>Poales</taxon>
        <taxon>Poaceae</taxon>
        <taxon>PACMAD clade</taxon>
        <taxon>Arundinoideae</taxon>
        <taxon>Arundineae</taxon>
        <taxon>Arundo</taxon>
    </lineage>
</organism>